<feature type="compositionally biased region" description="Polar residues" evidence="1">
    <location>
        <begin position="167"/>
        <end position="189"/>
    </location>
</feature>
<feature type="compositionally biased region" description="Pro residues" evidence="1">
    <location>
        <begin position="32"/>
        <end position="53"/>
    </location>
</feature>
<proteinExistence type="predicted"/>
<dbReference type="KEGG" id="mlr:MELLADRAFT_85747"/>
<feature type="compositionally biased region" description="Polar residues" evidence="1">
    <location>
        <begin position="134"/>
        <end position="152"/>
    </location>
</feature>
<evidence type="ECO:0000313" key="3">
    <source>
        <dbReference type="Proteomes" id="UP000001072"/>
    </source>
</evidence>
<name>F4RJM5_MELLP</name>
<dbReference type="InParanoid" id="F4RJM5"/>
<evidence type="ECO:0000313" key="2">
    <source>
        <dbReference type="EMBL" id="EGG07332.1"/>
    </source>
</evidence>
<sequence>MSAPNETPNVPRKPTVNEVMRTMRFKKKVPAQPAPPPLPPSPGPPPGSVPSPPRLVHFADGSGWRWSGPSHNPTNRVIHPLPSRPQNTQNSWLPGPFDFTAPSQMPNINTSANNPHSQAQGSNSTPRFPPRPPRQSNNASGSMPQSNASVPTTAVPRSRRNALVPPSASTSQEGKPKASTDQPVQGSSSGKRRRRTDPTSDDEDSNKRTSKRRVNKEIKSMAKNYRLNE</sequence>
<organism evidence="3">
    <name type="scientific">Melampsora larici-populina (strain 98AG31 / pathotype 3-4-7)</name>
    <name type="common">Poplar leaf rust fungus</name>
    <dbReference type="NCBI Taxonomy" id="747676"/>
    <lineage>
        <taxon>Eukaryota</taxon>
        <taxon>Fungi</taxon>
        <taxon>Dikarya</taxon>
        <taxon>Basidiomycota</taxon>
        <taxon>Pucciniomycotina</taxon>
        <taxon>Pucciniomycetes</taxon>
        <taxon>Pucciniales</taxon>
        <taxon>Melampsoraceae</taxon>
        <taxon>Melampsora</taxon>
    </lineage>
</organism>
<dbReference type="GeneID" id="18933948"/>
<dbReference type="RefSeq" id="XP_007409239.1">
    <property type="nucleotide sequence ID" value="XM_007409177.1"/>
</dbReference>
<dbReference type="AlphaFoldDB" id="F4RJM5"/>
<protein>
    <submittedName>
        <fullName evidence="2">Uncharacterized protein</fullName>
    </submittedName>
</protein>
<dbReference type="VEuPathDB" id="FungiDB:MELLADRAFT_85747"/>
<dbReference type="EMBL" id="GL883104">
    <property type="protein sequence ID" value="EGG07332.1"/>
    <property type="molecule type" value="Genomic_DNA"/>
</dbReference>
<dbReference type="HOGENOM" id="CLU_1210066_0_0_1"/>
<feature type="compositionally biased region" description="Polar residues" evidence="1">
    <location>
        <begin position="101"/>
        <end position="126"/>
    </location>
</feature>
<feature type="region of interest" description="Disordered" evidence="1">
    <location>
        <begin position="1"/>
        <end position="229"/>
    </location>
</feature>
<reference evidence="3" key="1">
    <citation type="journal article" date="2011" name="Proc. Natl. Acad. Sci. U.S.A.">
        <title>Obligate biotrophy features unraveled by the genomic analysis of rust fungi.</title>
        <authorList>
            <person name="Duplessis S."/>
            <person name="Cuomo C.A."/>
            <person name="Lin Y.-C."/>
            <person name="Aerts A."/>
            <person name="Tisserant E."/>
            <person name="Veneault-Fourrey C."/>
            <person name="Joly D.L."/>
            <person name="Hacquard S."/>
            <person name="Amselem J."/>
            <person name="Cantarel B.L."/>
            <person name="Chiu R."/>
            <person name="Coutinho P.M."/>
            <person name="Feau N."/>
            <person name="Field M."/>
            <person name="Frey P."/>
            <person name="Gelhaye E."/>
            <person name="Goldberg J."/>
            <person name="Grabherr M.G."/>
            <person name="Kodira C.D."/>
            <person name="Kohler A."/>
            <person name="Kuees U."/>
            <person name="Lindquist E.A."/>
            <person name="Lucas S.M."/>
            <person name="Mago R."/>
            <person name="Mauceli E."/>
            <person name="Morin E."/>
            <person name="Murat C."/>
            <person name="Pangilinan J.L."/>
            <person name="Park R."/>
            <person name="Pearson M."/>
            <person name="Quesneville H."/>
            <person name="Rouhier N."/>
            <person name="Sakthikumar S."/>
            <person name="Salamov A.A."/>
            <person name="Schmutz J."/>
            <person name="Selles B."/>
            <person name="Shapiro H."/>
            <person name="Tanguay P."/>
            <person name="Tuskan G.A."/>
            <person name="Henrissat B."/>
            <person name="Van de Peer Y."/>
            <person name="Rouze P."/>
            <person name="Ellis J.G."/>
            <person name="Dodds P.N."/>
            <person name="Schein J.E."/>
            <person name="Zhong S."/>
            <person name="Hamelin R.C."/>
            <person name="Grigoriev I.V."/>
            <person name="Szabo L.J."/>
            <person name="Martin F."/>
        </authorList>
    </citation>
    <scope>NUCLEOTIDE SEQUENCE [LARGE SCALE GENOMIC DNA]</scope>
    <source>
        <strain evidence="3">98AG31 / pathotype 3-4-7</strain>
    </source>
</reference>
<feature type="compositionally biased region" description="Basic and acidic residues" evidence="1">
    <location>
        <begin position="215"/>
        <end position="229"/>
    </location>
</feature>
<dbReference type="Proteomes" id="UP000001072">
    <property type="component" value="Unassembled WGS sequence"/>
</dbReference>
<accession>F4RJM5</accession>
<gene>
    <name evidence="2" type="ORF">MELLADRAFT_85747</name>
</gene>
<evidence type="ECO:0000256" key="1">
    <source>
        <dbReference type="SAM" id="MobiDB-lite"/>
    </source>
</evidence>
<keyword evidence="3" id="KW-1185">Reference proteome</keyword>